<dbReference type="InParanoid" id="A0A0V1BXG7"/>
<dbReference type="PANTHER" id="PTHR47331:SF5">
    <property type="entry name" value="RIBONUCLEASE H"/>
    <property type="match status" value="1"/>
</dbReference>
<dbReference type="EMBL" id="JYDH01000007">
    <property type="protein sequence ID" value="KRY41585.1"/>
    <property type="molecule type" value="Genomic_DNA"/>
</dbReference>
<dbReference type="AlphaFoldDB" id="A0A0V1BXG7"/>
<dbReference type="OrthoDB" id="5920525at2759"/>
<keyword evidence="2" id="KW-1185">Reference proteome</keyword>
<reference evidence="1 2" key="1">
    <citation type="submission" date="2015-01" db="EMBL/GenBank/DDBJ databases">
        <title>Evolution of Trichinella species and genotypes.</title>
        <authorList>
            <person name="Korhonen P.K."/>
            <person name="Edoardo P."/>
            <person name="Giuseppe L.R."/>
            <person name="Gasser R.B."/>
        </authorList>
    </citation>
    <scope>NUCLEOTIDE SEQUENCE [LARGE SCALE GENOMIC DNA]</scope>
    <source>
        <strain evidence="1">ISS3</strain>
    </source>
</reference>
<dbReference type="Gene3D" id="3.10.10.10">
    <property type="entry name" value="HIV Type 1 Reverse Transcriptase, subunit A, domain 1"/>
    <property type="match status" value="1"/>
</dbReference>
<accession>A0A0V1BXG7</accession>
<organism evidence="1 2">
    <name type="scientific">Trichinella spiralis</name>
    <name type="common">Trichina worm</name>
    <dbReference type="NCBI Taxonomy" id="6334"/>
    <lineage>
        <taxon>Eukaryota</taxon>
        <taxon>Metazoa</taxon>
        <taxon>Ecdysozoa</taxon>
        <taxon>Nematoda</taxon>
        <taxon>Enoplea</taxon>
        <taxon>Dorylaimia</taxon>
        <taxon>Trichinellida</taxon>
        <taxon>Trichinellidae</taxon>
        <taxon>Trichinella</taxon>
    </lineage>
</organism>
<evidence type="ECO:0000313" key="1">
    <source>
        <dbReference type="EMBL" id="KRY41585.1"/>
    </source>
</evidence>
<gene>
    <name evidence="1" type="ORF">T01_4572</name>
</gene>
<name>A0A0V1BXG7_TRISP</name>
<dbReference type="Gene3D" id="3.30.70.270">
    <property type="match status" value="1"/>
</dbReference>
<dbReference type="InterPro" id="IPR043128">
    <property type="entry name" value="Rev_trsase/Diguanyl_cyclase"/>
</dbReference>
<dbReference type="PANTHER" id="PTHR47331">
    <property type="entry name" value="PHD-TYPE DOMAIN-CONTAINING PROTEIN"/>
    <property type="match status" value="1"/>
</dbReference>
<comment type="caution">
    <text evidence="1">The sequence shown here is derived from an EMBL/GenBank/DDBJ whole genome shotgun (WGS) entry which is preliminary data.</text>
</comment>
<dbReference type="InterPro" id="IPR043502">
    <property type="entry name" value="DNA/RNA_pol_sf"/>
</dbReference>
<dbReference type="SUPFAM" id="SSF56672">
    <property type="entry name" value="DNA/RNA polymerases"/>
    <property type="match status" value="1"/>
</dbReference>
<sequence>MGSTWAPATIDKTTTKCRIVFDGSAQYGGVTLNQHIDVGPALQNDLVKALLRFRRFRIALQADISKMFLQIGLNEQDRDVCRFLWRSRDVQEAPRIYRFKRLCFGLSCSPFLAICVIRHHVKKYQHKFPEAVNEVLENIVEKMEDGADGHPRNLNTTLSHTPHA</sequence>
<evidence type="ECO:0000313" key="2">
    <source>
        <dbReference type="Proteomes" id="UP000054776"/>
    </source>
</evidence>
<dbReference type="Proteomes" id="UP000054776">
    <property type="component" value="Unassembled WGS sequence"/>
</dbReference>
<proteinExistence type="predicted"/>
<evidence type="ECO:0008006" key="3">
    <source>
        <dbReference type="Google" id="ProtNLM"/>
    </source>
</evidence>
<protein>
    <recommendedName>
        <fullName evidence="3">Reverse transcriptase domain-containing protein</fullName>
    </recommendedName>
</protein>